<comment type="subunit">
    <text evidence="7">Homodimer. Within each dimer, one monomer is responsible for RNA recognition and catalysis, while the other monomer binds to the replacement base PreQ1.</text>
</comment>
<feature type="binding site" evidence="7">
    <location>
        <position position="339"/>
    </location>
    <ligand>
        <name>Zn(2+)</name>
        <dbReference type="ChEBI" id="CHEBI:29105"/>
    </ligand>
</feature>
<feature type="binding site" evidence="7">
    <location>
        <begin position="91"/>
        <end position="95"/>
    </location>
    <ligand>
        <name>substrate</name>
    </ligand>
</feature>
<feature type="binding site" evidence="7">
    <location>
        <position position="310"/>
    </location>
    <ligand>
        <name>Zn(2+)</name>
        <dbReference type="ChEBI" id="CHEBI:29105"/>
    </ligand>
</feature>
<evidence type="ECO:0000256" key="3">
    <source>
        <dbReference type="ARBA" id="ARBA00022679"/>
    </source>
</evidence>
<feature type="binding site" evidence="7">
    <location>
        <position position="308"/>
    </location>
    <ligand>
        <name>Zn(2+)</name>
        <dbReference type="ChEBI" id="CHEBI:29105"/>
    </ligand>
</feature>
<dbReference type="GO" id="GO:0005829">
    <property type="term" value="C:cytosol"/>
    <property type="evidence" value="ECO:0007669"/>
    <property type="project" value="TreeGrafter"/>
</dbReference>
<dbReference type="InterPro" id="IPR050076">
    <property type="entry name" value="ArchSynthase1/Queuine_TRR"/>
</dbReference>
<feature type="domain" description="tRNA-guanine(15) transglycosylase-like" evidence="8">
    <location>
        <begin position="13"/>
        <end position="368"/>
    </location>
</feature>
<protein>
    <recommendedName>
        <fullName evidence="7">Queuine tRNA-ribosyltransferase</fullName>
        <ecNumber evidence="7">2.4.2.29</ecNumber>
    </recommendedName>
    <alternativeName>
        <fullName evidence="7">Guanine insertion enzyme</fullName>
    </alternativeName>
    <alternativeName>
        <fullName evidence="7">tRNA-guanine transglycosylase</fullName>
    </alternativeName>
</protein>
<feature type="binding site" evidence="7">
    <location>
        <position position="145"/>
    </location>
    <ligand>
        <name>substrate</name>
    </ligand>
</feature>
<keyword evidence="3 7" id="KW-0808">Transferase</keyword>
<keyword evidence="5 7" id="KW-0671">Queuosine biosynthesis</keyword>
<comment type="similarity">
    <text evidence="7">Belongs to the queuine tRNA-ribosyltransferase family.</text>
</comment>
<evidence type="ECO:0000256" key="2">
    <source>
        <dbReference type="ARBA" id="ARBA00022676"/>
    </source>
</evidence>
<dbReference type="Proteomes" id="UP000886111">
    <property type="component" value="Unassembled WGS sequence"/>
</dbReference>
<dbReference type="GO" id="GO:0008479">
    <property type="term" value="F:tRNA-guanosine(34) queuine transglycosylase activity"/>
    <property type="evidence" value="ECO:0007669"/>
    <property type="project" value="UniProtKB-UniRule"/>
</dbReference>
<dbReference type="Pfam" id="PF01702">
    <property type="entry name" value="TGT"/>
    <property type="match status" value="1"/>
</dbReference>
<reference evidence="9" key="1">
    <citation type="journal article" date="2020" name="mSystems">
        <title>Genome- and Community-Level Interaction Insights into Carbon Utilization and Element Cycling Functions of Hydrothermarchaeota in Hydrothermal Sediment.</title>
        <authorList>
            <person name="Zhou Z."/>
            <person name="Liu Y."/>
            <person name="Xu W."/>
            <person name="Pan J."/>
            <person name="Luo Z.H."/>
            <person name="Li M."/>
        </authorList>
    </citation>
    <scope>NUCLEOTIDE SEQUENCE [LARGE SCALE GENOMIC DNA]</scope>
    <source>
        <strain evidence="9">HyVt-76</strain>
    </source>
</reference>
<evidence type="ECO:0000256" key="5">
    <source>
        <dbReference type="ARBA" id="ARBA00022785"/>
    </source>
</evidence>
<comment type="function">
    <text evidence="7">Catalyzes the base-exchange of a guanine (G) residue with the queuine precursor 7-aminomethyl-7-deazaguanine (PreQ1) at position 34 (anticodon wobble position) in tRNAs with GU(N) anticodons (tRNA-Asp, -Asn, -His and -Tyr). Catalysis occurs through a double-displacement mechanism. The nucleophile active site attacks the C1' of nucleotide 34 to detach the guanine base from the RNA, forming a covalent enzyme-RNA intermediate. The proton acceptor active site deprotonates the incoming PreQ1, allowing a nucleophilic attack on the C1' of the ribose to form the product. After dissociation, two additional enzymatic reactions on the tRNA convert PreQ1 to queuine (Q), resulting in the hypermodified nucleoside queuosine (7-(((4,5-cis-dihydroxy-2-cyclopenten-1-yl)amino)methyl)-7-deazaguanosine).</text>
</comment>
<dbReference type="InterPro" id="IPR002616">
    <property type="entry name" value="tRNA_ribo_trans-like"/>
</dbReference>
<proteinExistence type="inferred from homology"/>
<feature type="binding site" evidence="7">
    <location>
        <position position="193"/>
    </location>
    <ligand>
        <name>substrate</name>
    </ligand>
</feature>
<feature type="binding site" evidence="7">
    <location>
        <position position="313"/>
    </location>
    <ligand>
        <name>Zn(2+)</name>
        <dbReference type="ChEBI" id="CHEBI:29105"/>
    </ligand>
</feature>
<dbReference type="EC" id="2.4.2.29" evidence="7"/>
<dbReference type="NCBIfam" id="TIGR00449">
    <property type="entry name" value="tgt_general"/>
    <property type="match status" value="1"/>
</dbReference>
<dbReference type="Gene3D" id="3.20.20.105">
    <property type="entry name" value="Queuine tRNA-ribosyltransferase-like"/>
    <property type="match status" value="1"/>
</dbReference>
<evidence type="ECO:0000313" key="9">
    <source>
        <dbReference type="EMBL" id="HHE56085.1"/>
    </source>
</evidence>
<keyword evidence="7" id="KW-0479">Metal-binding</keyword>
<feature type="region of interest" description="RNA binding" evidence="7">
    <location>
        <begin position="251"/>
        <end position="257"/>
    </location>
</feature>
<gene>
    <name evidence="7" type="primary">tgt</name>
    <name evidence="9" type="ORF">ENL21_09900</name>
</gene>
<dbReference type="UniPathway" id="UPA00392"/>
<keyword evidence="4 7" id="KW-0819">tRNA processing</keyword>
<dbReference type="InterPro" id="IPR036511">
    <property type="entry name" value="TGT-like_sf"/>
</dbReference>
<evidence type="ECO:0000259" key="8">
    <source>
        <dbReference type="Pfam" id="PF01702"/>
    </source>
</evidence>
<dbReference type="PANTHER" id="PTHR46499">
    <property type="entry name" value="QUEUINE TRNA-RIBOSYLTRANSFERASE"/>
    <property type="match status" value="1"/>
</dbReference>
<dbReference type="GO" id="GO:0008616">
    <property type="term" value="P:tRNA queuosine(34) biosynthetic process"/>
    <property type="evidence" value="ECO:0007669"/>
    <property type="project" value="UniProtKB-UniRule"/>
</dbReference>
<comment type="cofactor">
    <cofactor evidence="7">
        <name>Zn(2+)</name>
        <dbReference type="ChEBI" id="CHEBI:29105"/>
    </cofactor>
    <text evidence="7">Binds 1 zinc ion per subunit.</text>
</comment>
<dbReference type="NCBIfam" id="TIGR00430">
    <property type="entry name" value="Q_tRNA_tgt"/>
    <property type="match status" value="1"/>
</dbReference>
<evidence type="ECO:0000256" key="4">
    <source>
        <dbReference type="ARBA" id="ARBA00022694"/>
    </source>
</evidence>
<evidence type="ECO:0000256" key="6">
    <source>
        <dbReference type="ARBA" id="ARBA00050112"/>
    </source>
</evidence>
<dbReference type="FunFam" id="3.20.20.105:FF:000001">
    <property type="entry name" value="Queuine tRNA-ribosyltransferase"/>
    <property type="match status" value="1"/>
</dbReference>
<feature type="active site" description="Nucleophile" evidence="7">
    <location>
        <position position="270"/>
    </location>
</feature>
<dbReference type="SUPFAM" id="SSF51713">
    <property type="entry name" value="tRNA-guanine transglycosylase"/>
    <property type="match status" value="1"/>
</dbReference>
<dbReference type="EMBL" id="DRTD01000744">
    <property type="protein sequence ID" value="HHE56085.1"/>
    <property type="molecule type" value="Genomic_DNA"/>
</dbReference>
<dbReference type="GO" id="GO:0046872">
    <property type="term" value="F:metal ion binding"/>
    <property type="evidence" value="ECO:0007669"/>
    <property type="project" value="UniProtKB-KW"/>
</dbReference>
<dbReference type="InterPro" id="IPR004803">
    <property type="entry name" value="TGT"/>
</dbReference>
<organism evidence="9">
    <name type="scientific">Caldithrix abyssi</name>
    <dbReference type="NCBI Taxonomy" id="187145"/>
    <lineage>
        <taxon>Bacteria</taxon>
        <taxon>Pseudomonadati</taxon>
        <taxon>Calditrichota</taxon>
        <taxon>Calditrichia</taxon>
        <taxon>Calditrichales</taxon>
        <taxon>Calditrichaceae</taxon>
        <taxon>Caldithrix</taxon>
    </lineage>
</organism>
<dbReference type="AlphaFoldDB" id="A0A7V5H5C2"/>
<keyword evidence="7" id="KW-0862">Zinc</keyword>
<sequence length="377" mass="43065">MFFNLIHTDVQCKARAGSIQTDHGTIETPIFMPVGTQGTVKTLSPRDLHEVKASIILGNTYHLYMRPGHKLIEKLGGLHKFIAWERAILTDSGGFQVFSLKELRKIDDEGVLFQSHLDGSYHKFTPELVLEIQRSLGSDIMMVLDECPPYPSTEEYALKSNELTIKWARQAREIFANWQPLYGHRQWLFAIVQGATFKHIREQSAKALIELDFPGYAIGGLAVGEPKEVMFDITDFCTEILPREKPRYLMGVGMPADILEAIERGVDMFDCVIPTRNARNGTVFTWQGKMVLKAARFKEDARPIDDECDCYTCQNFSRAYLRHLYNSNEILGLSLATIHNVHFYLNLVHKAREAILNDKFLTWKQKVLPEITKTVEN</sequence>
<comment type="pathway">
    <text evidence="1 7">tRNA modification; tRNA-queuosine biosynthesis.</text>
</comment>
<accession>A0A7V5H5C2</accession>
<feature type="active site" description="Proton acceptor" evidence="7">
    <location>
        <position position="91"/>
    </location>
</feature>
<feature type="region of interest" description="RNA binding; important for wobble base 34 recognition" evidence="7">
    <location>
        <begin position="275"/>
        <end position="279"/>
    </location>
</feature>
<comment type="catalytic activity">
    <reaction evidence="6 7">
        <text>7-aminomethyl-7-carbaguanine + guanosine(34) in tRNA = 7-aminomethyl-7-carbaguanosine(34) in tRNA + guanine</text>
        <dbReference type="Rhea" id="RHEA:24104"/>
        <dbReference type="Rhea" id="RHEA-COMP:10341"/>
        <dbReference type="Rhea" id="RHEA-COMP:10342"/>
        <dbReference type="ChEBI" id="CHEBI:16235"/>
        <dbReference type="ChEBI" id="CHEBI:58703"/>
        <dbReference type="ChEBI" id="CHEBI:74269"/>
        <dbReference type="ChEBI" id="CHEBI:82833"/>
        <dbReference type="EC" id="2.4.2.29"/>
    </reaction>
</comment>
<name>A0A7V5H5C2_CALAY</name>
<evidence type="ECO:0000256" key="1">
    <source>
        <dbReference type="ARBA" id="ARBA00004691"/>
    </source>
</evidence>
<dbReference type="PANTHER" id="PTHR46499:SF1">
    <property type="entry name" value="QUEUINE TRNA-RIBOSYLTRANSFERASE"/>
    <property type="match status" value="1"/>
</dbReference>
<dbReference type="HAMAP" id="MF_00168">
    <property type="entry name" value="Q_tRNA_Tgt"/>
    <property type="match status" value="1"/>
</dbReference>
<evidence type="ECO:0000256" key="7">
    <source>
        <dbReference type="HAMAP-Rule" id="MF_00168"/>
    </source>
</evidence>
<comment type="caution">
    <text evidence="9">The sequence shown here is derived from an EMBL/GenBank/DDBJ whole genome shotgun (WGS) entry which is preliminary data.</text>
</comment>
<keyword evidence="2 7" id="KW-0328">Glycosyltransferase</keyword>
<feature type="binding site" evidence="7">
    <location>
        <position position="220"/>
    </location>
    <ligand>
        <name>substrate</name>
    </ligand>
</feature>